<keyword evidence="2" id="KW-1133">Transmembrane helix</keyword>
<evidence type="ECO:0000256" key="2">
    <source>
        <dbReference type="SAM" id="Phobius"/>
    </source>
</evidence>
<organism evidence="3 4">
    <name type="scientific">Brachybacterium phenoliresistens</name>
    <dbReference type="NCBI Taxonomy" id="396014"/>
    <lineage>
        <taxon>Bacteria</taxon>
        <taxon>Bacillati</taxon>
        <taxon>Actinomycetota</taxon>
        <taxon>Actinomycetes</taxon>
        <taxon>Micrococcales</taxon>
        <taxon>Dermabacteraceae</taxon>
        <taxon>Brachybacterium</taxon>
    </lineage>
</organism>
<comment type="caution">
    <text evidence="3">The sequence shown here is derived from an EMBL/GenBank/DDBJ whole genome shotgun (WGS) entry which is preliminary data.</text>
</comment>
<name>Z9JUN7_9MICO</name>
<evidence type="ECO:0000313" key="4">
    <source>
        <dbReference type="Proteomes" id="UP000023067"/>
    </source>
</evidence>
<protein>
    <submittedName>
        <fullName evidence="3">Uncharacterized protein</fullName>
    </submittedName>
</protein>
<dbReference type="RefSeq" id="WP_038371233.1">
    <property type="nucleotide sequence ID" value="NZ_BAAAOW010000003.1"/>
</dbReference>
<reference evidence="3 4" key="1">
    <citation type="submission" date="2014-02" db="EMBL/GenBank/DDBJ databases">
        <title>Genome sequence of Brachybacterium phenoliresistens strain W13A50.</title>
        <authorList>
            <person name="Wang X."/>
        </authorList>
    </citation>
    <scope>NUCLEOTIDE SEQUENCE [LARGE SCALE GENOMIC DNA]</scope>
    <source>
        <strain evidence="3 4">W13A50</strain>
    </source>
</reference>
<feature type="transmembrane region" description="Helical" evidence="2">
    <location>
        <begin position="47"/>
        <end position="66"/>
    </location>
</feature>
<evidence type="ECO:0000256" key="1">
    <source>
        <dbReference type="SAM" id="MobiDB-lite"/>
    </source>
</evidence>
<dbReference type="AlphaFoldDB" id="Z9JUN7"/>
<evidence type="ECO:0000313" key="3">
    <source>
        <dbReference type="EMBL" id="EWS82060.1"/>
    </source>
</evidence>
<dbReference type="EMBL" id="JDYK01000004">
    <property type="protein sequence ID" value="EWS82060.1"/>
    <property type="molecule type" value="Genomic_DNA"/>
</dbReference>
<dbReference type="Proteomes" id="UP000023067">
    <property type="component" value="Unassembled WGS sequence"/>
</dbReference>
<accession>Z9JUN7</accession>
<dbReference type="HOGENOM" id="CLU_1318860_0_0_11"/>
<feature type="region of interest" description="Disordered" evidence="1">
    <location>
        <begin position="79"/>
        <end position="152"/>
    </location>
</feature>
<keyword evidence="4" id="KW-1185">Reference proteome</keyword>
<proteinExistence type="predicted"/>
<keyword evidence="2" id="KW-0472">Membrane</keyword>
<keyword evidence="2" id="KW-0812">Transmembrane</keyword>
<sequence length="208" mass="22344">MSGIARAAVSLLLAVVLAGAILLDFVPWVLEPRMIPYILPHLLQPSTGFLSLVLVLFLVIWLPLGLPGARLAAALRPDGSAAQGSRPDLPSRPDAGEGRASMRSGSAAEHAAQEVEASEAETPWIRVSSGFPSASPGQDPRAAEDRPREVPAGACEIPLDAVTTMDARRRHEMARALDISWDGRLARDDEAWLRACAGGLQRARRRHR</sequence>
<dbReference type="PATRIC" id="fig|396014.3.peg.1111"/>
<dbReference type="STRING" id="396014.BF93_13800"/>
<gene>
    <name evidence="3" type="ORF">BF93_13800</name>
</gene>